<evidence type="ECO:0000313" key="2">
    <source>
        <dbReference type="EMBL" id="GAH41799.1"/>
    </source>
</evidence>
<name>X1GJJ7_9ZZZZ</name>
<feature type="coiled-coil region" evidence="1">
    <location>
        <begin position="8"/>
        <end position="35"/>
    </location>
</feature>
<dbReference type="EMBL" id="BARU01007138">
    <property type="protein sequence ID" value="GAH41799.1"/>
    <property type="molecule type" value="Genomic_DNA"/>
</dbReference>
<evidence type="ECO:0000256" key="1">
    <source>
        <dbReference type="SAM" id="Coils"/>
    </source>
</evidence>
<accession>X1GJJ7</accession>
<comment type="caution">
    <text evidence="2">The sequence shown here is derived from an EMBL/GenBank/DDBJ whole genome shotgun (WGS) entry which is preliminary data.</text>
</comment>
<sequence length="39" mass="4622">MIKPNTTMDSTEQAIKNFENIKESLKDLIKQLLEIIFKR</sequence>
<dbReference type="AlphaFoldDB" id="X1GJJ7"/>
<gene>
    <name evidence="2" type="ORF">S03H2_14074</name>
</gene>
<reference evidence="2" key="1">
    <citation type="journal article" date="2014" name="Front. Microbiol.">
        <title>High frequency of phylogenetically diverse reductive dehalogenase-homologous genes in deep subseafloor sedimentary metagenomes.</title>
        <authorList>
            <person name="Kawai M."/>
            <person name="Futagami T."/>
            <person name="Toyoda A."/>
            <person name="Takaki Y."/>
            <person name="Nishi S."/>
            <person name="Hori S."/>
            <person name="Arai W."/>
            <person name="Tsubouchi T."/>
            <person name="Morono Y."/>
            <person name="Uchiyama I."/>
            <person name="Ito T."/>
            <person name="Fujiyama A."/>
            <person name="Inagaki F."/>
            <person name="Takami H."/>
        </authorList>
    </citation>
    <scope>NUCLEOTIDE SEQUENCE</scope>
    <source>
        <strain evidence="2">Expedition CK06-06</strain>
    </source>
</reference>
<protein>
    <submittedName>
        <fullName evidence="2">Uncharacterized protein</fullName>
    </submittedName>
</protein>
<keyword evidence="1" id="KW-0175">Coiled coil</keyword>
<proteinExistence type="predicted"/>
<organism evidence="2">
    <name type="scientific">marine sediment metagenome</name>
    <dbReference type="NCBI Taxonomy" id="412755"/>
    <lineage>
        <taxon>unclassified sequences</taxon>
        <taxon>metagenomes</taxon>
        <taxon>ecological metagenomes</taxon>
    </lineage>
</organism>